<dbReference type="Pfam" id="PF14661">
    <property type="entry name" value="HAUS6_N"/>
    <property type="match status" value="1"/>
</dbReference>
<dbReference type="GO" id="GO:0051225">
    <property type="term" value="P:spindle assembly"/>
    <property type="evidence" value="ECO:0007669"/>
    <property type="project" value="InterPro"/>
</dbReference>
<dbReference type="EMBL" id="JAVHJL010000002">
    <property type="protein sequence ID" value="KAK6509898.1"/>
    <property type="molecule type" value="Genomic_DNA"/>
</dbReference>
<dbReference type="GO" id="GO:0008017">
    <property type="term" value="F:microtubule binding"/>
    <property type="evidence" value="ECO:0007669"/>
    <property type="project" value="TreeGrafter"/>
</dbReference>
<feature type="compositionally biased region" description="Acidic residues" evidence="1">
    <location>
        <begin position="495"/>
        <end position="504"/>
    </location>
</feature>
<organism evidence="3 4">
    <name type="scientific">Arthrobotrys musiformis</name>
    <dbReference type="NCBI Taxonomy" id="47236"/>
    <lineage>
        <taxon>Eukaryota</taxon>
        <taxon>Fungi</taxon>
        <taxon>Dikarya</taxon>
        <taxon>Ascomycota</taxon>
        <taxon>Pezizomycotina</taxon>
        <taxon>Orbiliomycetes</taxon>
        <taxon>Orbiliales</taxon>
        <taxon>Orbiliaceae</taxon>
        <taxon>Arthrobotrys</taxon>
    </lineage>
</organism>
<dbReference type="GO" id="GO:0070652">
    <property type="term" value="C:HAUS complex"/>
    <property type="evidence" value="ECO:0007669"/>
    <property type="project" value="InterPro"/>
</dbReference>
<evidence type="ECO:0000256" key="1">
    <source>
        <dbReference type="SAM" id="MobiDB-lite"/>
    </source>
</evidence>
<dbReference type="InterPro" id="IPR028163">
    <property type="entry name" value="HAUS_6_N"/>
</dbReference>
<dbReference type="PANTHER" id="PTHR16151:SF2">
    <property type="entry name" value="HAUS AUGMIN-LIKE COMPLEX SUBUNIT 6"/>
    <property type="match status" value="1"/>
</dbReference>
<feature type="compositionally biased region" description="Basic and acidic residues" evidence="1">
    <location>
        <begin position="575"/>
        <end position="586"/>
    </location>
</feature>
<dbReference type="AlphaFoldDB" id="A0AAV9WK73"/>
<dbReference type="Proteomes" id="UP001370758">
    <property type="component" value="Unassembled WGS sequence"/>
</dbReference>
<gene>
    <name evidence="3" type="ORF">TWF481_004626</name>
</gene>
<evidence type="ECO:0000259" key="2">
    <source>
        <dbReference type="Pfam" id="PF14661"/>
    </source>
</evidence>
<feature type="compositionally biased region" description="Acidic residues" evidence="1">
    <location>
        <begin position="627"/>
        <end position="637"/>
    </location>
</feature>
<sequence>MKPTAEITPVTLLLTNLRLLDLPVYQDLPINDETFFLGKNKSRAFELIAHHIFDRYDPVESKSRFAGNWPIYEPTQSKNFRAAVVNWLGDLKKTGALHNAIIIRKSMFDECQGERYEELLLFLSTMALRKVVEREHKDSAGSSIALDEALNTHPDLDTINVLNIAYQNSLRNTLQHRFVDKKKWFLASRRLEEQDRMVSEKEQATAVARESRKRLDVKESDITSIWERNWVGDQGIYKLLLPDREDTPERELWSNASFKKLLQTGSFNKPGAPDGGTSAVKTMEDALKVHESRLARWTEYNRQFLKERSGSKKSLGGKKVSFAADVEGGLGLDFNKHQDLHASAFTLQEGTQLPIPSTDDEFGKLFNSMRKELQTIRVSRRKLGTLSYASTYGEVGDEESVASDEQKELSPSKEITEEEALKLLTSHLPSDSAALRSRPGPTAVGPSYDPARSSPMAKVPPRASTPESMQPKPSPKPSPKPRLRSPPPPPKPLEQNDDPEDSTEDTVMQDPPSPESPSEVPHIIEPSPQRVRPHRFDEEDSVDEYMVEKMITQIATSADTPAPNRTQRLLPNPARSKEELEADPFKSRPRVALSPPFTPQQFTDDRARAASLETPRAGFPSPAFGESDYEDYEEESSNESPSKGRGVKYR</sequence>
<feature type="compositionally biased region" description="Low complexity" evidence="1">
    <location>
        <begin position="516"/>
        <end position="528"/>
    </location>
</feature>
<evidence type="ECO:0000313" key="4">
    <source>
        <dbReference type="Proteomes" id="UP001370758"/>
    </source>
</evidence>
<feature type="compositionally biased region" description="Basic and acidic residues" evidence="1">
    <location>
        <begin position="404"/>
        <end position="421"/>
    </location>
</feature>
<feature type="domain" description="HAUS augmin-like complex subunit 6 N-terminal" evidence="2">
    <location>
        <begin position="13"/>
        <end position="210"/>
    </location>
</feature>
<evidence type="ECO:0000313" key="3">
    <source>
        <dbReference type="EMBL" id="KAK6509898.1"/>
    </source>
</evidence>
<dbReference type="GO" id="GO:1990498">
    <property type="term" value="C:mitotic spindle microtubule"/>
    <property type="evidence" value="ECO:0007669"/>
    <property type="project" value="TreeGrafter"/>
</dbReference>
<comment type="caution">
    <text evidence="3">The sequence shown here is derived from an EMBL/GenBank/DDBJ whole genome shotgun (WGS) entry which is preliminary data.</text>
</comment>
<feature type="compositionally biased region" description="Polar residues" evidence="1">
    <location>
        <begin position="553"/>
        <end position="569"/>
    </location>
</feature>
<feature type="region of interest" description="Disordered" evidence="1">
    <location>
        <begin position="394"/>
        <end position="650"/>
    </location>
</feature>
<reference evidence="3 4" key="1">
    <citation type="submission" date="2023-08" db="EMBL/GenBank/DDBJ databases">
        <authorList>
            <person name="Palmer J.M."/>
        </authorList>
    </citation>
    <scope>NUCLEOTIDE SEQUENCE [LARGE SCALE GENOMIC DNA]</scope>
    <source>
        <strain evidence="3 4">TWF481</strain>
    </source>
</reference>
<proteinExistence type="predicted"/>
<protein>
    <recommendedName>
        <fullName evidence="2">HAUS augmin-like complex subunit 6 N-terminal domain-containing protein</fullName>
    </recommendedName>
</protein>
<keyword evidence="4" id="KW-1185">Reference proteome</keyword>
<feature type="compositionally biased region" description="Pro residues" evidence="1">
    <location>
        <begin position="472"/>
        <end position="492"/>
    </location>
</feature>
<dbReference type="InterPro" id="IPR026797">
    <property type="entry name" value="HAUS_6"/>
</dbReference>
<name>A0AAV9WK73_9PEZI</name>
<accession>A0AAV9WK73</accession>
<dbReference type="PANTHER" id="PTHR16151">
    <property type="entry name" value="HAUS AUGMIN-LIKE COMPLEX SUBUNIT 6"/>
    <property type="match status" value="1"/>
</dbReference>